<dbReference type="Pfam" id="PF02949">
    <property type="entry name" value="7tm_6"/>
    <property type="match status" value="2"/>
</dbReference>
<evidence type="ECO:0000256" key="2">
    <source>
        <dbReference type="ARBA" id="ARBA00022475"/>
    </source>
</evidence>
<keyword evidence="3" id="KW-0716">Sensory transduction</keyword>
<comment type="subcellular location">
    <subcellularLocation>
        <location evidence="1">Cell membrane</location>
        <topology evidence="1">Multi-pass membrane protein</topology>
    </subcellularLocation>
</comment>
<evidence type="ECO:0000256" key="5">
    <source>
        <dbReference type="ARBA" id="ARBA00022725"/>
    </source>
</evidence>
<keyword evidence="12" id="KW-1185">Reference proteome</keyword>
<reference evidence="11" key="2">
    <citation type="submission" date="2016-04" db="UniProtKB">
        <authorList>
            <consortium name="EnsemblMetazoa"/>
        </authorList>
    </citation>
    <scope>IDENTIFICATION</scope>
</reference>
<feature type="transmembrane region" description="Helical" evidence="10">
    <location>
        <begin position="210"/>
        <end position="235"/>
    </location>
</feature>
<feature type="transmembrane region" description="Helical" evidence="10">
    <location>
        <begin position="6"/>
        <end position="24"/>
    </location>
</feature>
<dbReference type="InterPro" id="IPR004117">
    <property type="entry name" value="7tm6_olfct_rcpt"/>
</dbReference>
<feature type="transmembrane region" description="Helical" evidence="10">
    <location>
        <begin position="146"/>
        <end position="167"/>
    </location>
</feature>
<dbReference type="AlphaFoldDB" id="A0A158P0C2"/>
<evidence type="ECO:0008006" key="13">
    <source>
        <dbReference type="Google" id="ProtNLM"/>
    </source>
</evidence>
<dbReference type="EMBL" id="ADTU01004782">
    <property type="status" value="NOT_ANNOTATED_CDS"/>
    <property type="molecule type" value="Genomic_DNA"/>
</dbReference>
<evidence type="ECO:0000256" key="1">
    <source>
        <dbReference type="ARBA" id="ARBA00004651"/>
    </source>
</evidence>
<dbReference type="EMBL" id="ADTU01004784">
    <property type="status" value="NOT_ANNOTATED_CDS"/>
    <property type="molecule type" value="Genomic_DNA"/>
</dbReference>
<evidence type="ECO:0000256" key="9">
    <source>
        <dbReference type="ARBA" id="ARBA00023224"/>
    </source>
</evidence>
<dbReference type="PANTHER" id="PTHR21137">
    <property type="entry name" value="ODORANT RECEPTOR"/>
    <property type="match status" value="1"/>
</dbReference>
<feature type="transmembrane region" description="Helical" evidence="10">
    <location>
        <begin position="291"/>
        <end position="310"/>
    </location>
</feature>
<dbReference type="GO" id="GO:0005886">
    <property type="term" value="C:plasma membrane"/>
    <property type="evidence" value="ECO:0007669"/>
    <property type="project" value="UniProtKB-SubCell"/>
</dbReference>
<evidence type="ECO:0000256" key="3">
    <source>
        <dbReference type="ARBA" id="ARBA00022606"/>
    </source>
</evidence>
<name>A0A158P0C2_ATTCE</name>
<organism evidence="11 12">
    <name type="scientific">Atta cephalotes</name>
    <name type="common">Leafcutter ant</name>
    <dbReference type="NCBI Taxonomy" id="12957"/>
    <lineage>
        <taxon>Eukaryota</taxon>
        <taxon>Metazoa</taxon>
        <taxon>Ecdysozoa</taxon>
        <taxon>Arthropoda</taxon>
        <taxon>Hexapoda</taxon>
        <taxon>Insecta</taxon>
        <taxon>Pterygota</taxon>
        <taxon>Neoptera</taxon>
        <taxon>Endopterygota</taxon>
        <taxon>Hymenoptera</taxon>
        <taxon>Apocrita</taxon>
        <taxon>Aculeata</taxon>
        <taxon>Formicoidea</taxon>
        <taxon>Formicidae</taxon>
        <taxon>Myrmicinae</taxon>
        <taxon>Atta</taxon>
    </lineage>
</organism>
<dbReference type="KEGG" id="acep:105626542"/>
<reference evidence="12" key="1">
    <citation type="journal article" date="2011" name="PLoS Genet.">
        <title>The genome sequence of the leaf-cutter ant Atta cephalotes reveals insights into its obligate symbiotic lifestyle.</title>
        <authorList>
            <person name="Suen G."/>
            <person name="Teiling C."/>
            <person name="Li L."/>
            <person name="Holt C."/>
            <person name="Abouheif E."/>
            <person name="Bornberg-Bauer E."/>
            <person name="Bouffard P."/>
            <person name="Caldera E.J."/>
            <person name="Cash E."/>
            <person name="Cavanaugh A."/>
            <person name="Denas O."/>
            <person name="Elhaik E."/>
            <person name="Fave M.J."/>
            <person name="Gadau J."/>
            <person name="Gibson J.D."/>
            <person name="Graur D."/>
            <person name="Grubbs K.J."/>
            <person name="Hagen D.E."/>
            <person name="Harkins T.T."/>
            <person name="Helmkampf M."/>
            <person name="Hu H."/>
            <person name="Johnson B.R."/>
            <person name="Kim J."/>
            <person name="Marsh S.E."/>
            <person name="Moeller J.A."/>
            <person name="Munoz-Torres M.C."/>
            <person name="Murphy M.C."/>
            <person name="Naughton M.C."/>
            <person name="Nigam S."/>
            <person name="Overson R."/>
            <person name="Rajakumar R."/>
            <person name="Reese J.T."/>
            <person name="Scott J.J."/>
            <person name="Smith C.R."/>
            <person name="Tao S."/>
            <person name="Tsutsui N.D."/>
            <person name="Viljakainen L."/>
            <person name="Wissler L."/>
            <person name="Yandell M.D."/>
            <person name="Zimmer F."/>
            <person name="Taylor J."/>
            <person name="Slater S.C."/>
            <person name="Clifton S.W."/>
            <person name="Warren W.C."/>
            <person name="Elsik C.G."/>
            <person name="Smith C.D."/>
            <person name="Weinstock G.M."/>
            <person name="Gerardo N.M."/>
            <person name="Currie C.R."/>
        </authorList>
    </citation>
    <scope>NUCLEOTIDE SEQUENCE [LARGE SCALE GENOMIC DNA]</scope>
</reference>
<keyword evidence="9" id="KW-0807">Transducer</keyword>
<keyword evidence="2" id="KW-1003">Cell membrane</keyword>
<evidence type="ECO:0000313" key="11">
    <source>
        <dbReference type="EnsemblMetazoa" id="XP_012063230.1"/>
    </source>
</evidence>
<keyword evidence="7 10" id="KW-0472">Membrane</keyword>
<protein>
    <recommendedName>
        <fullName evidence="13">Odorant receptor</fullName>
    </recommendedName>
</protein>
<evidence type="ECO:0000256" key="10">
    <source>
        <dbReference type="SAM" id="Phobius"/>
    </source>
</evidence>
<dbReference type="GO" id="GO:0004984">
    <property type="term" value="F:olfactory receptor activity"/>
    <property type="evidence" value="ECO:0007669"/>
    <property type="project" value="InterPro"/>
</dbReference>
<keyword evidence="4 10" id="KW-0812">Transmembrane</keyword>
<evidence type="ECO:0000313" key="12">
    <source>
        <dbReference type="Proteomes" id="UP000005205"/>
    </source>
</evidence>
<gene>
    <name evidence="11" type="primary">105626542</name>
</gene>
<dbReference type="EMBL" id="ADTU01004783">
    <property type="status" value="NOT_ANNOTATED_CDS"/>
    <property type="molecule type" value="Genomic_DNA"/>
</dbReference>
<dbReference type="Proteomes" id="UP000005205">
    <property type="component" value="Unassembled WGS sequence"/>
</dbReference>
<keyword evidence="6 10" id="KW-1133">Transmembrane helix</keyword>
<evidence type="ECO:0000256" key="4">
    <source>
        <dbReference type="ARBA" id="ARBA00022692"/>
    </source>
</evidence>
<dbReference type="GO" id="GO:0007165">
    <property type="term" value="P:signal transduction"/>
    <property type="evidence" value="ECO:0007669"/>
    <property type="project" value="UniProtKB-KW"/>
</dbReference>
<keyword evidence="8" id="KW-0675">Receptor</keyword>
<dbReference type="PANTHER" id="PTHR21137:SF35">
    <property type="entry name" value="ODORANT RECEPTOR 19A-RELATED"/>
    <property type="match status" value="1"/>
</dbReference>
<sequence>MIKLISYLFPYVSMGFNIFIFCYIGEIVTEQCKLVGEVAYMTDWYYLHHTTARGLILIIVRSNNVVKITAGKLFHLSIATFGDAKNSQQKLNPMLPLINRFMSSMHYWVLLKRTDDIQKLIRHMETDWNLVQRIGERKVMLQHAKFGRFVTIICGIMMQGSCLLFGLGQSMRTATITIGNETFTTRSMTCPIYSKIIDTRFTPQNEIAVILQQLVILVISTCTVGGCSLAAVFAIHACGQLNVLYLWLHELIENQTEKNDKSEQKLAAIVEHHLRILSFISQLESIMHKPAFVELTGCTTIMCLLGYYTATVRYRRN</sequence>
<evidence type="ECO:0000256" key="6">
    <source>
        <dbReference type="ARBA" id="ARBA00022989"/>
    </source>
</evidence>
<proteinExistence type="predicted"/>
<evidence type="ECO:0000256" key="7">
    <source>
        <dbReference type="ARBA" id="ARBA00023136"/>
    </source>
</evidence>
<dbReference type="GO" id="GO:0005549">
    <property type="term" value="F:odorant binding"/>
    <property type="evidence" value="ECO:0007669"/>
    <property type="project" value="InterPro"/>
</dbReference>
<dbReference type="EnsemblMetazoa" id="XM_012207840.1">
    <property type="protein sequence ID" value="XP_012063230.1"/>
    <property type="gene ID" value="LOC105626542"/>
</dbReference>
<dbReference type="OrthoDB" id="6765072at2759"/>
<keyword evidence="5" id="KW-0552">Olfaction</keyword>
<evidence type="ECO:0000256" key="8">
    <source>
        <dbReference type="ARBA" id="ARBA00023170"/>
    </source>
</evidence>
<accession>A0A158P0C2</accession>
<dbReference type="InParanoid" id="A0A158P0C2"/>